<dbReference type="Proteomes" id="UP000027644">
    <property type="component" value="Unassembled WGS sequence"/>
</dbReference>
<evidence type="ECO:0000313" key="1">
    <source>
        <dbReference type="EMBL" id="KEQ00276.1"/>
    </source>
</evidence>
<comment type="caution">
    <text evidence="1">The sequence shown here is derived from an EMBL/GenBank/DDBJ whole genome shotgun (WGS) entry which is preliminary data.</text>
</comment>
<dbReference type="EMBL" id="AVQL01000453">
    <property type="protein sequence ID" value="KEQ00276.1"/>
    <property type="molecule type" value="Genomic_DNA"/>
</dbReference>
<sequence>MKKILLIILIFMSNNVFSSISPIERMFIDMDNTIKHNSTIIDKLSKILLKKNIDIFQKEWEGEVNKKCEWVSNNIDVYRFGQEDKFSYPDCLISEQNSFINELILLIYHNKIPVNIKLQKYITKIPEQKQYNIYFNLLTEKYASKFCNTFYTSTDINDCMNRFLLTQYQPEEYGFKLTVDKSYLYDSPNLKNKTKIYLIREDKIELLNYKNNFYEVEYTTKKNKIIKKWLHCSAIDACISD</sequence>
<accession>A0A074V4Y1</accession>
<organism evidence="1 2">
    <name type="scientific">Snodgrassella alvi SCGC AB-598-J21</name>
    <dbReference type="NCBI Taxonomy" id="1385367"/>
    <lineage>
        <taxon>Bacteria</taxon>
        <taxon>Pseudomonadati</taxon>
        <taxon>Pseudomonadota</taxon>
        <taxon>Betaproteobacteria</taxon>
        <taxon>Neisseriales</taxon>
        <taxon>Neisseriaceae</taxon>
        <taxon>Snodgrassella</taxon>
    </lineage>
</organism>
<gene>
    <name evidence="1" type="ORF">SASC598J21_019770</name>
</gene>
<protein>
    <submittedName>
        <fullName evidence="1">Uncharacterized protein</fullName>
    </submittedName>
</protein>
<name>A0A074V4Y1_9NEIS</name>
<dbReference type="AlphaFoldDB" id="A0A074V4Y1"/>
<proteinExistence type="predicted"/>
<evidence type="ECO:0000313" key="2">
    <source>
        <dbReference type="Proteomes" id="UP000027644"/>
    </source>
</evidence>
<reference evidence="1 2" key="1">
    <citation type="journal article" date="2014" name="PLoS Genet.">
        <title>Hidden diversity in honey bee gut symbionts detected by single-cell genomics.</title>
        <authorList>
            <person name="Engel P."/>
            <person name="Stepanauskas R."/>
            <person name="Moran N."/>
        </authorList>
    </citation>
    <scope>NUCLEOTIDE SEQUENCE [LARGE SCALE GENOMIC DNA]</scope>
    <source>
        <strain evidence="1 2">SCGC AB-598-J21</strain>
    </source>
</reference>